<evidence type="ECO:0000256" key="1">
    <source>
        <dbReference type="ARBA" id="ARBA00023015"/>
    </source>
</evidence>
<evidence type="ECO:0000256" key="2">
    <source>
        <dbReference type="ARBA" id="ARBA00023163"/>
    </source>
</evidence>
<dbReference type="SUPFAM" id="SSF48508">
    <property type="entry name" value="Nuclear receptor ligand-binding domain"/>
    <property type="match status" value="1"/>
</dbReference>
<dbReference type="GO" id="GO:0006355">
    <property type="term" value="P:regulation of DNA-templated transcription"/>
    <property type="evidence" value="ECO:0007669"/>
    <property type="project" value="InterPro"/>
</dbReference>
<evidence type="ECO:0000313" key="7">
    <source>
        <dbReference type="WBParaSite" id="Hba_13435"/>
    </source>
</evidence>
<protein>
    <submittedName>
        <fullName evidence="7">NR LBD domain-containing protein</fullName>
    </submittedName>
</protein>
<proteinExistence type="predicted"/>
<keyword evidence="3" id="KW-0675">Receptor</keyword>
<evidence type="ECO:0000256" key="3">
    <source>
        <dbReference type="ARBA" id="ARBA00023170"/>
    </source>
</evidence>
<dbReference type="InterPro" id="IPR035500">
    <property type="entry name" value="NHR-like_dom_sf"/>
</dbReference>
<dbReference type="PRINTS" id="PR00398">
    <property type="entry name" value="STRDHORMONER"/>
</dbReference>
<evidence type="ECO:0000313" key="6">
    <source>
        <dbReference type="Proteomes" id="UP000095283"/>
    </source>
</evidence>
<feature type="domain" description="NR LBD" evidence="5">
    <location>
        <begin position="102"/>
        <end position="339"/>
    </location>
</feature>
<name>A0A1I7X7H6_HETBA</name>
<dbReference type="Gene3D" id="1.10.565.10">
    <property type="entry name" value="Retinoid X Receptor"/>
    <property type="match status" value="1"/>
</dbReference>
<dbReference type="PROSITE" id="PS51843">
    <property type="entry name" value="NR_LBD"/>
    <property type="match status" value="1"/>
</dbReference>
<dbReference type="InterPro" id="IPR000536">
    <property type="entry name" value="Nucl_hrmn_rcpt_lig-bd"/>
</dbReference>
<accession>A0A1I7X7H6</accession>
<dbReference type="InterPro" id="IPR001723">
    <property type="entry name" value="Nuclear_hrmn_rcpt"/>
</dbReference>
<dbReference type="SMART" id="SM00430">
    <property type="entry name" value="HOLI"/>
    <property type="match status" value="1"/>
</dbReference>
<keyword evidence="1" id="KW-0805">Transcription regulation</keyword>
<dbReference type="InterPro" id="IPR052496">
    <property type="entry name" value="Orphan_Nuclear_Rcpt"/>
</dbReference>
<dbReference type="AlphaFoldDB" id="A0A1I7X7H6"/>
<sequence>MYADMTVNVQSLQLAAGRNACRFCRFSRCLNSGMKLEAVRLDKKNDKMTKRKKAEVDSDDYNEDQENIESLSTKRMCMDNRLLTTSLLLIDKTATHSSRKQPLRTTMLTLAMAMEESDLLDGDRTEMSFRVSSRADSDACMESERRLLTWAIDWTRQVADMEDAISNTDKIALLRACWASLTLLELGARSCKGAATVLPLPNNTFLHADIPPPQNCFLNAKVLYSLLKWSHCDLKQLSLSAKELVLLKAIVVLNPDAPGLSPRAQSAVSALRDRVHSALYQHCVSLIDSYKAAHRLAKVLLLIPQLTLMAVEVVEHLRLRHTFIAHPKLIDPLLFQLYGDIFEEGKTEEAYLVLV</sequence>
<dbReference type="Pfam" id="PF00104">
    <property type="entry name" value="Hormone_recep"/>
    <property type="match status" value="1"/>
</dbReference>
<dbReference type="SUPFAM" id="SSF57716">
    <property type="entry name" value="Glucocorticoid receptor-like (DNA-binding domain)"/>
    <property type="match status" value="1"/>
</dbReference>
<dbReference type="Proteomes" id="UP000095283">
    <property type="component" value="Unplaced"/>
</dbReference>
<dbReference type="GO" id="GO:0008270">
    <property type="term" value="F:zinc ion binding"/>
    <property type="evidence" value="ECO:0007669"/>
    <property type="project" value="InterPro"/>
</dbReference>
<dbReference type="Gene3D" id="3.30.50.10">
    <property type="entry name" value="Erythroid Transcription Factor GATA-1, subunit A"/>
    <property type="match status" value="1"/>
</dbReference>
<keyword evidence="6" id="KW-1185">Reference proteome</keyword>
<dbReference type="InterPro" id="IPR013088">
    <property type="entry name" value="Znf_NHR/GATA"/>
</dbReference>
<evidence type="ECO:0000256" key="4">
    <source>
        <dbReference type="ARBA" id="ARBA00023242"/>
    </source>
</evidence>
<keyword evidence="2" id="KW-0804">Transcription</keyword>
<organism evidence="6 7">
    <name type="scientific">Heterorhabditis bacteriophora</name>
    <name type="common">Entomopathogenic nematode worm</name>
    <dbReference type="NCBI Taxonomy" id="37862"/>
    <lineage>
        <taxon>Eukaryota</taxon>
        <taxon>Metazoa</taxon>
        <taxon>Ecdysozoa</taxon>
        <taxon>Nematoda</taxon>
        <taxon>Chromadorea</taxon>
        <taxon>Rhabditida</taxon>
        <taxon>Rhabditina</taxon>
        <taxon>Rhabditomorpha</taxon>
        <taxon>Strongyloidea</taxon>
        <taxon>Heterorhabditidae</taxon>
        <taxon>Heterorhabditis</taxon>
    </lineage>
</organism>
<dbReference type="WBParaSite" id="Hba_13435">
    <property type="protein sequence ID" value="Hba_13435"/>
    <property type="gene ID" value="Hba_13435"/>
</dbReference>
<evidence type="ECO:0000259" key="5">
    <source>
        <dbReference type="PROSITE" id="PS51843"/>
    </source>
</evidence>
<keyword evidence="4" id="KW-0539">Nucleus</keyword>
<dbReference type="PANTHER" id="PTHR47519">
    <property type="entry name" value="NUCLEAR HORMONE RECEPTOR FAMILY MEMBER NHR-31-RELATED"/>
    <property type="match status" value="1"/>
</dbReference>
<dbReference type="PANTHER" id="PTHR47519:SF2">
    <property type="entry name" value="NUCLEAR HORMONE RECEPTOR FAMILY MEMBER NHR-97"/>
    <property type="match status" value="1"/>
</dbReference>
<reference evidence="7" key="1">
    <citation type="submission" date="2016-11" db="UniProtKB">
        <authorList>
            <consortium name="WormBaseParasite"/>
        </authorList>
    </citation>
    <scope>IDENTIFICATION</scope>
</reference>